<evidence type="ECO:0000256" key="2">
    <source>
        <dbReference type="ARBA" id="ARBA00022741"/>
    </source>
</evidence>
<evidence type="ECO:0000313" key="5">
    <source>
        <dbReference type="EMBL" id="MEB3370937.1"/>
    </source>
</evidence>
<sequence>MSAAGEVLFDLRDIERSYPAPRGGFLRRAPHIAALHEVDLTVRRGENLGIIGESGAGKSTLLRLITALDQPHSGSIHYRGQELRADRPRSLHRFRREVQMVFQDPMSSLDPRWSVRDIVAEPLVCLGIEGDHQQRVTQVLRDVELEPAVAQRRPAELSGGQRQRVALARAMAPGPEVLVADEPVSALDVSTRARMLELLSRMVRENGLTLVLVSHDLGVVRRLCDAVAILESGHLVEQGPVEEVFHAPRSSCTRKLIDAVPRIPS</sequence>
<dbReference type="Pfam" id="PF00005">
    <property type="entry name" value="ABC_tran"/>
    <property type="match status" value="1"/>
</dbReference>
<name>A0ABU6AHJ2_9PSEU</name>
<dbReference type="SUPFAM" id="SSF52540">
    <property type="entry name" value="P-loop containing nucleoside triphosphate hydrolases"/>
    <property type="match status" value="1"/>
</dbReference>
<evidence type="ECO:0000256" key="3">
    <source>
        <dbReference type="ARBA" id="ARBA00022840"/>
    </source>
</evidence>
<proteinExistence type="predicted"/>
<dbReference type="RefSeq" id="WP_324268408.1">
    <property type="nucleotide sequence ID" value="NZ_JAWLNX010000023.1"/>
</dbReference>
<accession>A0ABU6AHJ2</accession>
<dbReference type="PROSITE" id="PS00211">
    <property type="entry name" value="ABC_TRANSPORTER_1"/>
    <property type="match status" value="1"/>
</dbReference>
<dbReference type="PROSITE" id="PS50893">
    <property type="entry name" value="ABC_TRANSPORTER_2"/>
    <property type="match status" value="1"/>
</dbReference>
<gene>
    <name evidence="5" type="ORF">R4I43_26385</name>
</gene>
<protein>
    <submittedName>
        <fullName evidence="5">ATP-binding cassette domain-containing protein</fullName>
    </submittedName>
</protein>
<keyword evidence="2" id="KW-0547">Nucleotide-binding</keyword>
<reference evidence="5 6" key="1">
    <citation type="submission" date="2023-10" db="EMBL/GenBank/DDBJ databases">
        <title>Saccharopolyspora sp. nov., isolated from mangrove soil.</title>
        <authorList>
            <person name="Lu Y."/>
            <person name="Liu W."/>
        </authorList>
    </citation>
    <scope>NUCLEOTIDE SEQUENCE [LARGE SCALE GENOMIC DNA]</scope>
    <source>
        <strain evidence="5 6">S2-29</strain>
    </source>
</reference>
<dbReference type="EMBL" id="JAWLNX010000023">
    <property type="protein sequence ID" value="MEB3370937.1"/>
    <property type="molecule type" value="Genomic_DNA"/>
</dbReference>
<organism evidence="5 6">
    <name type="scientific">Saccharopolyspora mangrovi</name>
    <dbReference type="NCBI Taxonomy" id="3082379"/>
    <lineage>
        <taxon>Bacteria</taxon>
        <taxon>Bacillati</taxon>
        <taxon>Actinomycetota</taxon>
        <taxon>Actinomycetes</taxon>
        <taxon>Pseudonocardiales</taxon>
        <taxon>Pseudonocardiaceae</taxon>
        <taxon>Saccharopolyspora</taxon>
    </lineage>
</organism>
<comment type="caution">
    <text evidence="5">The sequence shown here is derived from an EMBL/GenBank/DDBJ whole genome shotgun (WGS) entry which is preliminary data.</text>
</comment>
<keyword evidence="6" id="KW-1185">Reference proteome</keyword>
<dbReference type="InterPro" id="IPR027417">
    <property type="entry name" value="P-loop_NTPase"/>
</dbReference>
<dbReference type="PANTHER" id="PTHR43776">
    <property type="entry name" value="TRANSPORT ATP-BINDING PROTEIN"/>
    <property type="match status" value="1"/>
</dbReference>
<dbReference type="GO" id="GO:0005524">
    <property type="term" value="F:ATP binding"/>
    <property type="evidence" value="ECO:0007669"/>
    <property type="project" value="UniProtKB-KW"/>
</dbReference>
<dbReference type="SMART" id="SM00382">
    <property type="entry name" value="AAA"/>
    <property type="match status" value="1"/>
</dbReference>
<dbReference type="InterPro" id="IPR003439">
    <property type="entry name" value="ABC_transporter-like_ATP-bd"/>
</dbReference>
<keyword evidence="3 5" id="KW-0067">ATP-binding</keyword>
<dbReference type="InterPro" id="IPR017871">
    <property type="entry name" value="ABC_transporter-like_CS"/>
</dbReference>
<evidence type="ECO:0000256" key="1">
    <source>
        <dbReference type="ARBA" id="ARBA00022448"/>
    </source>
</evidence>
<dbReference type="InterPro" id="IPR050319">
    <property type="entry name" value="ABC_transp_ATP-bind"/>
</dbReference>
<dbReference type="CDD" id="cd03257">
    <property type="entry name" value="ABC_NikE_OppD_transporters"/>
    <property type="match status" value="1"/>
</dbReference>
<evidence type="ECO:0000313" key="6">
    <source>
        <dbReference type="Proteomes" id="UP001327093"/>
    </source>
</evidence>
<dbReference type="Gene3D" id="3.40.50.300">
    <property type="entry name" value="P-loop containing nucleotide triphosphate hydrolases"/>
    <property type="match status" value="1"/>
</dbReference>
<dbReference type="Proteomes" id="UP001327093">
    <property type="component" value="Unassembled WGS sequence"/>
</dbReference>
<keyword evidence="1" id="KW-0813">Transport</keyword>
<feature type="domain" description="ABC transporter" evidence="4">
    <location>
        <begin position="9"/>
        <end position="257"/>
    </location>
</feature>
<evidence type="ECO:0000259" key="4">
    <source>
        <dbReference type="PROSITE" id="PS50893"/>
    </source>
</evidence>
<dbReference type="InterPro" id="IPR003593">
    <property type="entry name" value="AAA+_ATPase"/>
</dbReference>